<accession>A0AC34QX14</accession>
<dbReference type="WBParaSite" id="JU765_v2.g20129.t2">
    <property type="protein sequence ID" value="JU765_v2.g20129.t2"/>
    <property type="gene ID" value="JU765_v2.g20129"/>
</dbReference>
<organism evidence="1 2">
    <name type="scientific">Panagrolaimus sp. JU765</name>
    <dbReference type="NCBI Taxonomy" id="591449"/>
    <lineage>
        <taxon>Eukaryota</taxon>
        <taxon>Metazoa</taxon>
        <taxon>Ecdysozoa</taxon>
        <taxon>Nematoda</taxon>
        <taxon>Chromadorea</taxon>
        <taxon>Rhabditida</taxon>
        <taxon>Tylenchina</taxon>
        <taxon>Panagrolaimomorpha</taxon>
        <taxon>Panagrolaimoidea</taxon>
        <taxon>Panagrolaimidae</taxon>
        <taxon>Panagrolaimus</taxon>
    </lineage>
</organism>
<evidence type="ECO:0000313" key="1">
    <source>
        <dbReference type="Proteomes" id="UP000887576"/>
    </source>
</evidence>
<sequence length="259" mass="29277">MYGAEDSFRHPCQPQKIQHRRHSSKNNSKCNKAKGIYAHYKVLISACFYAVCTRCDRAKEIGVDQPSFEDSQINLVIFQRRLSTIMNKHIPLENVIKEAGPLIEKFTCLLNAFSKLKITLEAYVCLKAIALVHYGNPISALVHYGNPISDDEKITNLHAIYSPKVQIIQDQFVKALQIHLSQFENGPRLSDLLGFLPNLNSTATVLLNSKMFYVPFLICREPDRFEHNPDENDYDQPDAQSEANCTSSSISDVDATDLS</sequence>
<proteinExistence type="predicted"/>
<protein>
    <submittedName>
        <fullName evidence="2">NR LBD domain-containing protein</fullName>
    </submittedName>
</protein>
<name>A0AC34QX14_9BILA</name>
<evidence type="ECO:0000313" key="2">
    <source>
        <dbReference type="WBParaSite" id="JU765_v2.g20129.t2"/>
    </source>
</evidence>
<reference evidence="2" key="1">
    <citation type="submission" date="2022-11" db="UniProtKB">
        <authorList>
            <consortium name="WormBaseParasite"/>
        </authorList>
    </citation>
    <scope>IDENTIFICATION</scope>
</reference>
<dbReference type="Proteomes" id="UP000887576">
    <property type="component" value="Unplaced"/>
</dbReference>